<dbReference type="NCBIfam" id="NF037982">
    <property type="entry name" value="Nramp_1"/>
    <property type="match status" value="1"/>
</dbReference>
<comment type="caution">
    <text evidence="8">The sequence shown here is derived from an EMBL/GenBank/DDBJ whole genome shotgun (WGS) entry which is preliminary data.</text>
</comment>
<feature type="transmembrane region" description="Helical" evidence="7">
    <location>
        <begin position="79"/>
        <end position="99"/>
    </location>
</feature>
<reference evidence="9" key="1">
    <citation type="journal article" date="2019" name="Int. J. Syst. Evol. Microbiol.">
        <title>The Global Catalogue of Microorganisms (GCM) 10K type strain sequencing project: providing services to taxonomists for standard genome sequencing and annotation.</title>
        <authorList>
            <consortium name="The Broad Institute Genomics Platform"/>
            <consortium name="The Broad Institute Genome Sequencing Center for Infectious Disease"/>
            <person name="Wu L."/>
            <person name="Ma J."/>
        </authorList>
    </citation>
    <scope>NUCLEOTIDE SEQUENCE [LARGE SCALE GENOMIC DNA]</scope>
    <source>
        <strain evidence="9">CCUG 51308</strain>
    </source>
</reference>
<feature type="transmembrane region" description="Helical" evidence="7">
    <location>
        <begin position="119"/>
        <end position="136"/>
    </location>
</feature>
<feature type="transmembrane region" description="Helical" evidence="7">
    <location>
        <begin position="145"/>
        <end position="164"/>
    </location>
</feature>
<evidence type="ECO:0000256" key="7">
    <source>
        <dbReference type="SAM" id="Phobius"/>
    </source>
</evidence>
<dbReference type="PANTHER" id="PTHR11706">
    <property type="entry name" value="SOLUTE CARRIER PROTEIN FAMILY 11 MEMBER"/>
    <property type="match status" value="1"/>
</dbReference>
<keyword evidence="6 7" id="KW-0472">Membrane</keyword>
<gene>
    <name evidence="8" type="ORF">ACFQS8_10915</name>
</gene>
<feature type="transmembrane region" description="Helical" evidence="7">
    <location>
        <begin position="319"/>
        <end position="342"/>
    </location>
</feature>
<protein>
    <submittedName>
        <fullName evidence="8">Nramp family divalent metal transporter</fullName>
    </submittedName>
</protein>
<evidence type="ECO:0000313" key="8">
    <source>
        <dbReference type="EMBL" id="MFC7292128.1"/>
    </source>
</evidence>
<dbReference type="RefSeq" id="WP_382167368.1">
    <property type="nucleotide sequence ID" value="NZ_JBHTBR010000005.1"/>
</dbReference>
<name>A0ABW2IMD5_9PROT</name>
<feature type="transmembrane region" description="Helical" evidence="7">
    <location>
        <begin position="33"/>
        <end position="58"/>
    </location>
</feature>
<keyword evidence="5 7" id="KW-1133">Transmembrane helix</keyword>
<evidence type="ECO:0000256" key="4">
    <source>
        <dbReference type="ARBA" id="ARBA00022847"/>
    </source>
</evidence>
<accession>A0ABW2IMD5</accession>
<proteinExistence type="predicted"/>
<feature type="transmembrane region" description="Helical" evidence="7">
    <location>
        <begin position="348"/>
        <end position="366"/>
    </location>
</feature>
<evidence type="ECO:0000256" key="2">
    <source>
        <dbReference type="ARBA" id="ARBA00022448"/>
    </source>
</evidence>
<evidence type="ECO:0000256" key="1">
    <source>
        <dbReference type="ARBA" id="ARBA00004141"/>
    </source>
</evidence>
<dbReference type="InterPro" id="IPR001046">
    <property type="entry name" value="NRAMP_fam"/>
</dbReference>
<feature type="transmembrane region" description="Helical" evidence="7">
    <location>
        <begin position="184"/>
        <end position="204"/>
    </location>
</feature>
<feature type="transmembrane region" description="Helical" evidence="7">
    <location>
        <begin position="225"/>
        <end position="247"/>
    </location>
</feature>
<dbReference type="Pfam" id="PF01566">
    <property type="entry name" value="Nramp"/>
    <property type="match status" value="1"/>
</dbReference>
<keyword evidence="3 7" id="KW-0812">Transmembrane</keyword>
<feature type="transmembrane region" description="Helical" evidence="7">
    <location>
        <begin position="378"/>
        <end position="396"/>
    </location>
</feature>
<organism evidence="8 9">
    <name type="scientific">Hirschia litorea</name>
    <dbReference type="NCBI Taxonomy" id="1199156"/>
    <lineage>
        <taxon>Bacteria</taxon>
        <taxon>Pseudomonadati</taxon>
        <taxon>Pseudomonadota</taxon>
        <taxon>Alphaproteobacteria</taxon>
        <taxon>Hyphomonadales</taxon>
        <taxon>Hyphomonadaceae</taxon>
        <taxon>Hirschia</taxon>
    </lineage>
</organism>
<dbReference type="EMBL" id="JBHTBR010000005">
    <property type="protein sequence ID" value="MFC7292128.1"/>
    <property type="molecule type" value="Genomic_DNA"/>
</dbReference>
<evidence type="ECO:0000256" key="5">
    <source>
        <dbReference type="ARBA" id="ARBA00022989"/>
    </source>
</evidence>
<feature type="transmembrane region" description="Helical" evidence="7">
    <location>
        <begin position="273"/>
        <end position="298"/>
    </location>
</feature>
<dbReference type="PRINTS" id="PR00447">
    <property type="entry name" value="NATRESASSCMP"/>
</dbReference>
<keyword evidence="2" id="KW-0813">Transport</keyword>
<dbReference type="PROSITE" id="PS51257">
    <property type="entry name" value="PROKAR_LIPOPROTEIN"/>
    <property type="match status" value="1"/>
</dbReference>
<evidence type="ECO:0000256" key="6">
    <source>
        <dbReference type="ARBA" id="ARBA00023136"/>
    </source>
</evidence>
<sequence>MKLRIGPGALVAAAFIGPGTVTACTLAGANFGYALIWALVFATLATIILQDMAARLGVGAKLGLGEALMRNTSNPMLKMASAILVFAALAIGNAAYEAGNLSGGALGLQAILGPSGPDRSIILLCIALIAGGLLLYGKYKLLERILVGLVLVMSAAFLIAACIVKPDISQFASGLIPRIPDGGTLTAIALIGTTIVPYNLFLHAATARERWGPNGDIQAARSDTILSVGLGGLVSILILTTAAASMFKSGLGISSAADLARSIEPVFGAGAKYLIGIGLFGAGLTSAITAPLATAYVITEIWPTSDDAQKKRIFRITALSVLLIGVLFSLTSISPISLILIAQTANGLLLPIIASFLLVIMNKKSLLGAHTNTLKTNIAGGLVVIITLGLGLRGIARAFSIDI</sequence>
<keyword evidence="4" id="KW-0769">Symport</keyword>
<dbReference type="Proteomes" id="UP001596492">
    <property type="component" value="Unassembled WGS sequence"/>
</dbReference>
<keyword evidence="9" id="KW-1185">Reference proteome</keyword>
<dbReference type="PANTHER" id="PTHR11706:SF33">
    <property type="entry name" value="NATURAL RESISTANCE-ASSOCIATED MACROPHAGE PROTEIN 2"/>
    <property type="match status" value="1"/>
</dbReference>
<evidence type="ECO:0000313" key="9">
    <source>
        <dbReference type="Proteomes" id="UP001596492"/>
    </source>
</evidence>
<evidence type="ECO:0000256" key="3">
    <source>
        <dbReference type="ARBA" id="ARBA00022692"/>
    </source>
</evidence>
<comment type="subcellular location">
    <subcellularLocation>
        <location evidence="1">Membrane</location>
        <topology evidence="1">Multi-pass membrane protein</topology>
    </subcellularLocation>
</comment>